<dbReference type="EMBL" id="BLAB01000001">
    <property type="protein sequence ID" value="GER94045.1"/>
    <property type="molecule type" value="Genomic_DNA"/>
</dbReference>
<evidence type="ECO:0008006" key="2">
    <source>
        <dbReference type="Google" id="ProtNLM"/>
    </source>
</evidence>
<dbReference type="AlphaFoldDB" id="A0A5J4L1F7"/>
<gene>
    <name evidence="1" type="ORF">A45J_1803</name>
</gene>
<name>A0A5J4L1F7_9ZZZZ</name>
<accession>A0A5J4L1F7</accession>
<proteinExistence type="predicted"/>
<protein>
    <recommendedName>
        <fullName evidence="2">DUF5666 domain-containing protein</fullName>
    </recommendedName>
</protein>
<evidence type="ECO:0000313" key="1">
    <source>
        <dbReference type="EMBL" id="GER94045.1"/>
    </source>
</evidence>
<comment type="caution">
    <text evidence="1">The sequence shown here is derived from an EMBL/GenBank/DDBJ whole genome shotgun (WGS) entry which is preliminary data.</text>
</comment>
<reference evidence="1" key="1">
    <citation type="submission" date="2019-10" db="EMBL/GenBank/DDBJ databases">
        <title>Metagenomic sequencing of thiosulfate-disproportionating enrichment culture.</title>
        <authorList>
            <person name="Umezawa K."/>
            <person name="Kojima H."/>
            <person name="Fukui M."/>
        </authorList>
    </citation>
    <scope>NUCLEOTIDE SEQUENCE</scope>
    <source>
        <strain evidence="1">45J</strain>
    </source>
</reference>
<dbReference type="NCBIfam" id="NF040942">
    <property type="entry name" value="hypo_ExtJ"/>
    <property type="match status" value="1"/>
</dbReference>
<organism evidence="1">
    <name type="scientific">hot springs metagenome</name>
    <dbReference type="NCBI Taxonomy" id="433727"/>
    <lineage>
        <taxon>unclassified sequences</taxon>
        <taxon>metagenomes</taxon>
        <taxon>ecological metagenomes</taxon>
    </lineage>
</organism>
<sequence length="88" mass="9020">MKKILVLLVALVFALGVVGLSFAADVKGTVTKVEGKKITVKDDSGKEHTVTVKDTAGAKAGDKVEIKGGVVTKEGAAPAKKKRAIEGC</sequence>